<keyword evidence="2" id="KW-1133">Transmembrane helix</keyword>
<gene>
    <name evidence="4" type="ORF">GLRG_01927</name>
</gene>
<feature type="transmembrane region" description="Helical" evidence="2">
    <location>
        <begin position="28"/>
        <end position="47"/>
    </location>
</feature>
<evidence type="ECO:0000259" key="3">
    <source>
        <dbReference type="PROSITE" id="PS50850"/>
    </source>
</evidence>
<dbReference type="Proteomes" id="UP000008782">
    <property type="component" value="Unassembled WGS sequence"/>
</dbReference>
<dbReference type="GeneID" id="24407292"/>
<name>E3Q8R8_COLGM</name>
<evidence type="ECO:0000313" key="4">
    <source>
        <dbReference type="EMBL" id="EFQ27432.1"/>
    </source>
</evidence>
<dbReference type="SUPFAM" id="SSF103473">
    <property type="entry name" value="MFS general substrate transporter"/>
    <property type="match status" value="1"/>
</dbReference>
<evidence type="ECO:0000313" key="5">
    <source>
        <dbReference type="Proteomes" id="UP000008782"/>
    </source>
</evidence>
<dbReference type="OrthoDB" id="5086884at2759"/>
<organism evidence="5">
    <name type="scientific">Colletotrichum graminicola (strain M1.001 / M2 / FGSC 10212)</name>
    <name type="common">Maize anthracnose fungus</name>
    <name type="synonym">Glomerella graminicola</name>
    <dbReference type="NCBI Taxonomy" id="645133"/>
    <lineage>
        <taxon>Eukaryota</taxon>
        <taxon>Fungi</taxon>
        <taxon>Dikarya</taxon>
        <taxon>Ascomycota</taxon>
        <taxon>Pezizomycotina</taxon>
        <taxon>Sordariomycetes</taxon>
        <taxon>Hypocreomycetidae</taxon>
        <taxon>Glomerellales</taxon>
        <taxon>Glomerellaceae</taxon>
        <taxon>Colletotrichum</taxon>
        <taxon>Colletotrichum graminicola species complex</taxon>
    </lineage>
</organism>
<sequence length="60" mass="5995">MAAGLWLLGGATALLCAGTNMPLLVIGRGLQGISAALVWTVGLTLIVDATRSDNIGKAMG</sequence>
<dbReference type="InterPro" id="IPR020846">
    <property type="entry name" value="MFS_dom"/>
</dbReference>
<dbReference type="GO" id="GO:0016020">
    <property type="term" value="C:membrane"/>
    <property type="evidence" value="ECO:0007669"/>
    <property type="project" value="UniProtKB-SubCell"/>
</dbReference>
<dbReference type="EMBL" id="GG697337">
    <property type="protein sequence ID" value="EFQ27432.1"/>
    <property type="molecule type" value="Genomic_DNA"/>
</dbReference>
<comment type="subcellular location">
    <subcellularLocation>
        <location evidence="1">Membrane</location>
        <topology evidence="1">Multi-pass membrane protein</topology>
    </subcellularLocation>
</comment>
<accession>E3Q8R8</accession>
<dbReference type="eggNOG" id="KOG3764">
    <property type="taxonomic scope" value="Eukaryota"/>
</dbReference>
<keyword evidence="2" id="KW-0472">Membrane</keyword>
<protein>
    <recommendedName>
        <fullName evidence="3">Major facilitator superfamily (MFS) profile domain-containing protein</fullName>
    </recommendedName>
</protein>
<dbReference type="STRING" id="645133.E3Q8R8"/>
<evidence type="ECO:0000256" key="2">
    <source>
        <dbReference type="SAM" id="Phobius"/>
    </source>
</evidence>
<reference evidence="5" key="1">
    <citation type="journal article" date="2012" name="Nat. Genet.">
        <title>Lifestyle transitions in plant pathogenic Colletotrichum fungi deciphered by genome and transcriptome analyses.</title>
        <authorList>
            <person name="O'Connell R.J."/>
            <person name="Thon M.R."/>
            <person name="Hacquard S."/>
            <person name="Amyotte S.G."/>
            <person name="Kleemann J."/>
            <person name="Torres M.F."/>
            <person name="Damm U."/>
            <person name="Buiate E.A."/>
            <person name="Epstein L."/>
            <person name="Alkan N."/>
            <person name="Altmueller J."/>
            <person name="Alvarado-Balderrama L."/>
            <person name="Bauser C.A."/>
            <person name="Becker C."/>
            <person name="Birren B.W."/>
            <person name="Chen Z."/>
            <person name="Choi J."/>
            <person name="Crouch J.A."/>
            <person name="Duvick J.P."/>
            <person name="Farman M.A."/>
            <person name="Gan P."/>
            <person name="Heiman D."/>
            <person name="Henrissat B."/>
            <person name="Howard R.J."/>
            <person name="Kabbage M."/>
            <person name="Koch C."/>
            <person name="Kracher B."/>
            <person name="Kubo Y."/>
            <person name="Law A.D."/>
            <person name="Lebrun M.-H."/>
            <person name="Lee Y.-H."/>
            <person name="Miyara I."/>
            <person name="Moore N."/>
            <person name="Neumann U."/>
            <person name="Nordstroem K."/>
            <person name="Panaccione D.G."/>
            <person name="Panstruga R."/>
            <person name="Place M."/>
            <person name="Proctor R.H."/>
            <person name="Prusky D."/>
            <person name="Rech G."/>
            <person name="Reinhardt R."/>
            <person name="Rollins J.A."/>
            <person name="Rounsley S."/>
            <person name="Schardl C.L."/>
            <person name="Schwartz D.C."/>
            <person name="Shenoy N."/>
            <person name="Shirasu K."/>
            <person name="Sikhakolli U.R."/>
            <person name="Stueber K."/>
            <person name="Sukno S.A."/>
            <person name="Sweigard J.A."/>
            <person name="Takano Y."/>
            <person name="Takahara H."/>
            <person name="Trail F."/>
            <person name="van der Does H.C."/>
            <person name="Voll L.M."/>
            <person name="Will I."/>
            <person name="Young S."/>
            <person name="Zeng Q."/>
            <person name="Zhang J."/>
            <person name="Zhou S."/>
            <person name="Dickman M.B."/>
            <person name="Schulze-Lefert P."/>
            <person name="Ver Loren van Themaat E."/>
            <person name="Ma L.-J."/>
            <person name="Vaillancourt L.J."/>
        </authorList>
    </citation>
    <scope>NUCLEOTIDE SEQUENCE [LARGE SCALE GENOMIC DNA]</scope>
    <source>
        <strain evidence="5">M1.001 / M2 / FGSC 10212</strain>
    </source>
</reference>
<dbReference type="Gene3D" id="1.20.1250.20">
    <property type="entry name" value="MFS general substrate transporter like domains"/>
    <property type="match status" value="1"/>
</dbReference>
<dbReference type="AlphaFoldDB" id="E3Q8R8"/>
<proteinExistence type="predicted"/>
<dbReference type="HOGENOM" id="CLU_2941589_0_0_1"/>
<dbReference type="PROSITE" id="PS50850">
    <property type="entry name" value="MFS"/>
    <property type="match status" value="1"/>
</dbReference>
<dbReference type="RefSeq" id="XP_008091452.1">
    <property type="nucleotide sequence ID" value="XM_008093261.1"/>
</dbReference>
<evidence type="ECO:0000256" key="1">
    <source>
        <dbReference type="ARBA" id="ARBA00004141"/>
    </source>
</evidence>
<dbReference type="VEuPathDB" id="FungiDB:GLRG_01927"/>
<keyword evidence="2" id="KW-0812">Transmembrane</keyword>
<keyword evidence="5" id="KW-1185">Reference proteome</keyword>
<dbReference type="InterPro" id="IPR036259">
    <property type="entry name" value="MFS_trans_sf"/>
</dbReference>
<dbReference type="GO" id="GO:0022857">
    <property type="term" value="F:transmembrane transporter activity"/>
    <property type="evidence" value="ECO:0007669"/>
    <property type="project" value="InterPro"/>
</dbReference>
<feature type="domain" description="Major facilitator superfamily (MFS) profile" evidence="3">
    <location>
        <begin position="1"/>
        <end position="60"/>
    </location>
</feature>